<protein>
    <submittedName>
        <fullName evidence="1">Uncharacterized protein</fullName>
    </submittedName>
</protein>
<reference evidence="1" key="1">
    <citation type="submission" date="2019-08" db="EMBL/GenBank/DDBJ databases">
        <authorList>
            <person name="Kucharzyk K."/>
            <person name="Murdoch R.W."/>
            <person name="Higgins S."/>
            <person name="Loffler F."/>
        </authorList>
    </citation>
    <scope>NUCLEOTIDE SEQUENCE</scope>
</reference>
<sequence>MQEEAAKSNKTVAYYAGKAALALADFSQAEQWLTFARSASLELKMEIDRLLYLLNQQTGRSEENAKYKGIIWMGMVESTPVYKELKTILDNGIFTD</sequence>
<organism evidence="1">
    <name type="scientific">bioreactor metagenome</name>
    <dbReference type="NCBI Taxonomy" id="1076179"/>
    <lineage>
        <taxon>unclassified sequences</taxon>
        <taxon>metagenomes</taxon>
        <taxon>ecological metagenomes</taxon>
    </lineage>
</organism>
<dbReference type="EMBL" id="VSSQ01088223">
    <property type="protein sequence ID" value="MPN34929.1"/>
    <property type="molecule type" value="Genomic_DNA"/>
</dbReference>
<comment type="caution">
    <text evidence="1">The sequence shown here is derived from an EMBL/GenBank/DDBJ whole genome shotgun (WGS) entry which is preliminary data.</text>
</comment>
<proteinExistence type="predicted"/>
<dbReference type="AlphaFoldDB" id="A0A645H9Y9"/>
<accession>A0A645H9Y9</accession>
<evidence type="ECO:0000313" key="1">
    <source>
        <dbReference type="EMBL" id="MPN34929.1"/>
    </source>
</evidence>
<name>A0A645H9Y9_9ZZZZ</name>
<gene>
    <name evidence="1" type="ORF">SDC9_182423</name>
</gene>